<keyword evidence="2" id="KW-1185">Reference proteome</keyword>
<gene>
    <name evidence="1" type="ORF">MBHS_03386</name>
</gene>
<evidence type="ECO:0000313" key="2">
    <source>
        <dbReference type="Proteomes" id="UP000236724"/>
    </source>
</evidence>
<dbReference type="AlphaFoldDB" id="A0A1H6FBN7"/>
<evidence type="ECO:0000313" key="1">
    <source>
        <dbReference type="EMBL" id="SEH07510.1"/>
    </source>
</evidence>
<reference evidence="1 2" key="1">
    <citation type="submission" date="2016-10" db="EMBL/GenBank/DDBJ databases">
        <authorList>
            <person name="de Groot N.N."/>
        </authorList>
    </citation>
    <scope>NUCLEOTIDE SEQUENCE [LARGE SCALE GENOMIC DNA]</scope>
    <source>
        <strain evidence="1">MBHS1</strain>
    </source>
</reference>
<proteinExistence type="predicted"/>
<dbReference type="Proteomes" id="UP000236724">
    <property type="component" value="Unassembled WGS sequence"/>
</dbReference>
<accession>A0A1H6FBN7</accession>
<sequence length="153" mass="17684">MAKKTIPTDIKNEVQRIVDTFNQNIIKNLENFYNVRYRGGYLYLGRSYSGVSDPVCRLKYQGEIDNWDFAIYKYSTEKYDPDDWLFPGTEYLNGTVEGAMKAGLKAYPPIGMEHLNGTVEGAMKAGLKAYPPIAEKEKTDLIKSFIRLFRRRY</sequence>
<dbReference type="OrthoDB" id="5419957at2"/>
<name>A0A1H6FBN7_9GAMM</name>
<dbReference type="RefSeq" id="WP_103921155.1">
    <property type="nucleotide sequence ID" value="NZ_FMSV02000533.1"/>
</dbReference>
<dbReference type="EMBL" id="FMSV02000533">
    <property type="protein sequence ID" value="SEH07510.1"/>
    <property type="molecule type" value="Genomic_DNA"/>
</dbReference>
<organism evidence="1 2">
    <name type="scientific">Candidatus Venteria ishoeyi</name>
    <dbReference type="NCBI Taxonomy" id="1899563"/>
    <lineage>
        <taxon>Bacteria</taxon>
        <taxon>Pseudomonadati</taxon>
        <taxon>Pseudomonadota</taxon>
        <taxon>Gammaproteobacteria</taxon>
        <taxon>Thiotrichales</taxon>
        <taxon>Thiotrichaceae</taxon>
        <taxon>Venteria</taxon>
    </lineage>
</organism>
<protein>
    <submittedName>
        <fullName evidence="1">Uncharacterized protein</fullName>
    </submittedName>
</protein>